<dbReference type="Pfam" id="PF01804">
    <property type="entry name" value="Penicil_amidase"/>
    <property type="match status" value="1"/>
</dbReference>
<dbReference type="Gene3D" id="2.30.120.10">
    <property type="match status" value="1"/>
</dbReference>
<feature type="signal peptide" evidence="6">
    <location>
        <begin position="1"/>
        <end position="32"/>
    </location>
</feature>
<dbReference type="CDD" id="cd03747">
    <property type="entry name" value="Ntn_PGA_like"/>
    <property type="match status" value="1"/>
</dbReference>
<comment type="similarity">
    <text evidence="1">Belongs to the peptidase S45 family.</text>
</comment>
<sequence>MAKSSVRRYLPATLLATLLTTTLLAPSGTAVANPDGEYAVTGLTEPVELRVDNWGVPHIYANNNEDLFLAQGFNAARDRLFQIDLWHRRGLGLLSEAFGPKYLEQDRAARMFRYRGDMQEEWRSYGPEAKQIATQFANGVNAYLDWLDDNPEALPEEFRKLDYRPSRWQPEDIVQIRSHGLTRNVSDEVDRARIACAAGLEADRVRQKLEPAHQTTIPDGLDPCGIPDDVLDTYDLATQDVEFSEQEGDIVAVPTDAAGFEGSNNWTISGERTETSRPILANDPHRSHAAPSLRYITHLSAPEMDLIGAGEPALPGVSMGHNGTVGFGLTIFSTDQDDLYVYELDPNDPTRYRYGDGWETMRTAEEEVPIAGQEPETVAMSFTRHGPVVRVDEENNRAYAVRTMWLEPGTAPYFGSVRFNDVSNFDEFVEAMYNWGTPSENQVYADVDGNIGWAPGGVTPKRANYDGLLPVPGDGRYEWNGFYFGDEMPRSYNPDAGYVATANEMNLPPEFQDKNLGFEWANPYRFQRISEVLDANDNSSVTDSAELQNDQLSIPARRILALLDEAGIAERGGDSRAAKAATMLRGWDAVESADSAQAALFEVWRVRQLEPAFVKATAPKAAELIERPDTSSLLDALENPDDWFGNGGEAKRDALLRTTLAAGYAETVKLLGPDPSKWQWGDLQYSQFEHPMTEILDEDEQQRFNVGPLPRGGSEHTANASSFDTETFKHTSGASFRMVLDVGEWDNSIAVNTPGQSGNPNDPNYRDLAETWQRGEYFPLSYSRAEVEQNTKQLLMLRPR</sequence>
<dbReference type="PANTHER" id="PTHR34218:SF4">
    <property type="entry name" value="ACYL-HOMOSERINE LACTONE ACYLASE QUIP"/>
    <property type="match status" value="1"/>
</dbReference>
<dbReference type="GO" id="GO:0046872">
    <property type="term" value="F:metal ion binding"/>
    <property type="evidence" value="ECO:0007669"/>
    <property type="project" value="UniProtKB-KW"/>
</dbReference>
<dbReference type="Gene3D" id="3.60.20.10">
    <property type="entry name" value="Glutamine Phosphoribosylpyrophosphate, subunit 1, domain 1"/>
    <property type="match status" value="1"/>
</dbReference>
<evidence type="ECO:0000313" key="7">
    <source>
        <dbReference type="EMBL" id="TCP49296.1"/>
    </source>
</evidence>
<dbReference type="InterPro" id="IPR023343">
    <property type="entry name" value="Penicillin_amidase_dom1"/>
</dbReference>
<dbReference type="InterPro" id="IPR002692">
    <property type="entry name" value="S45"/>
</dbReference>
<keyword evidence="2" id="KW-0378">Hydrolase</keyword>
<evidence type="ECO:0000313" key="8">
    <source>
        <dbReference type="Proteomes" id="UP000294911"/>
    </source>
</evidence>
<dbReference type="Proteomes" id="UP000294911">
    <property type="component" value="Unassembled WGS sequence"/>
</dbReference>
<feature type="binding site" evidence="5">
    <location>
        <position position="188"/>
    </location>
    <ligand>
        <name>Ca(2+)</name>
        <dbReference type="ChEBI" id="CHEBI:29108"/>
    </ligand>
</feature>
<dbReference type="RefSeq" id="WP_132878592.1">
    <property type="nucleotide sequence ID" value="NZ_SLXQ01000009.1"/>
</dbReference>
<dbReference type="EMBL" id="SLXQ01000009">
    <property type="protein sequence ID" value="TCP49296.1"/>
    <property type="molecule type" value="Genomic_DNA"/>
</dbReference>
<dbReference type="InterPro" id="IPR029055">
    <property type="entry name" value="Ntn_hydrolases_N"/>
</dbReference>
<comment type="caution">
    <text evidence="7">The sequence shown here is derived from an EMBL/GenBank/DDBJ whole genome shotgun (WGS) entry which is preliminary data.</text>
</comment>
<dbReference type="PIRSF" id="PIRSF001227">
    <property type="entry name" value="Pen_acylase"/>
    <property type="match status" value="1"/>
</dbReference>
<keyword evidence="5" id="KW-0479">Metal-binding</keyword>
<gene>
    <name evidence="7" type="ORF">EV191_109118</name>
</gene>
<feature type="chain" id="PRO_5020921841" evidence="6">
    <location>
        <begin position="33"/>
        <end position="800"/>
    </location>
</feature>
<name>A0A4V2ST70_9PSEU</name>
<dbReference type="PANTHER" id="PTHR34218">
    <property type="entry name" value="PEPTIDASE S45 PENICILLIN AMIDASE"/>
    <property type="match status" value="1"/>
</dbReference>
<feature type="binding site" evidence="5">
    <location>
        <position position="338"/>
    </location>
    <ligand>
        <name>Ca(2+)</name>
        <dbReference type="ChEBI" id="CHEBI:29108"/>
    </ligand>
</feature>
<organism evidence="7 8">
    <name type="scientific">Tamaricihabitans halophyticus</name>
    <dbReference type="NCBI Taxonomy" id="1262583"/>
    <lineage>
        <taxon>Bacteria</taxon>
        <taxon>Bacillati</taxon>
        <taxon>Actinomycetota</taxon>
        <taxon>Actinomycetes</taxon>
        <taxon>Pseudonocardiales</taxon>
        <taxon>Pseudonocardiaceae</taxon>
        <taxon>Tamaricihabitans</taxon>
    </lineage>
</organism>
<dbReference type="AlphaFoldDB" id="A0A4V2ST70"/>
<comment type="cofactor">
    <cofactor evidence="5">
        <name>Ca(2+)</name>
        <dbReference type="ChEBI" id="CHEBI:29108"/>
    </cofactor>
    <text evidence="5">Binds 1 Ca(2+) ion per dimer.</text>
</comment>
<dbReference type="OrthoDB" id="9759796at2"/>
<keyword evidence="8" id="KW-1185">Reference proteome</keyword>
<evidence type="ECO:0000256" key="5">
    <source>
        <dbReference type="PIRSR" id="PIRSR001227-2"/>
    </source>
</evidence>
<dbReference type="SUPFAM" id="SSF56235">
    <property type="entry name" value="N-terminal nucleophile aminohydrolases (Ntn hydrolases)"/>
    <property type="match status" value="1"/>
</dbReference>
<evidence type="ECO:0000256" key="2">
    <source>
        <dbReference type="ARBA" id="ARBA00022801"/>
    </source>
</evidence>
<dbReference type="Gene3D" id="1.10.1400.10">
    <property type="match status" value="1"/>
</dbReference>
<accession>A0A4V2ST70</accession>
<keyword evidence="5" id="KW-0106">Calcium</keyword>
<dbReference type="InterPro" id="IPR043146">
    <property type="entry name" value="Penicillin_amidase_N_B-knob"/>
</dbReference>
<dbReference type="Gene3D" id="1.10.439.10">
    <property type="entry name" value="Penicillin Amidohydrolase, domain 1"/>
    <property type="match status" value="1"/>
</dbReference>
<proteinExistence type="inferred from homology"/>
<protein>
    <submittedName>
        <fullName evidence="7">Penicillin amidase</fullName>
    </submittedName>
</protein>
<evidence type="ECO:0000256" key="6">
    <source>
        <dbReference type="SAM" id="SignalP"/>
    </source>
</evidence>
<dbReference type="InterPro" id="IPR014395">
    <property type="entry name" value="Pen/GL7ACA/AHL_acylase"/>
</dbReference>
<evidence type="ECO:0000256" key="4">
    <source>
        <dbReference type="PIRSR" id="PIRSR001227-1"/>
    </source>
</evidence>
<reference evidence="7 8" key="1">
    <citation type="submission" date="2019-03" db="EMBL/GenBank/DDBJ databases">
        <title>Genomic Encyclopedia of Type Strains, Phase IV (KMG-IV): sequencing the most valuable type-strain genomes for metagenomic binning, comparative biology and taxonomic classification.</title>
        <authorList>
            <person name="Goeker M."/>
        </authorList>
    </citation>
    <scope>NUCLEOTIDE SEQUENCE [LARGE SCALE GENOMIC DNA]</scope>
    <source>
        <strain evidence="7 8">DSM 45765</strain>
    </source>
</reference>
<keyword evidence="6" id="KW-0732">Signal</keyword>
<keyword evidence="3" id="KW-0865">Zymogen</keyword>
<evidence type="ECO:0000256" key="1">
    <source>
        <dbReference type="ARBA" id="ARBA00006586"/>
    </source>
</evidence>
<evidence type="ECO:0000256" key="3">
    <source>
        <dbReference type="ARBA" id="ARBA00023145"/>
    </source>
</evidence>
<dbReference type="GO" id="GO:0017000">
    <property type="term" value="P:antibiotic biosynthetic process"/>
    <property type="evidence" value="ECO:0007669"/>
    <property type="project" value="InterPro"/>
</dbReference>
<dbReference type="GO" id="GO:0016811">
    <property type="term" value="F:hydrolase activity, acting on carbon-nitrogen (but not peptide) bonds, in linear amides"/>
    <property type="evidence" value="ECO:0007669"/>
    <property type="project" value="InterPro"/>
</dbReference>
<feature type="active site" description="Nucleophile" evidence="4">
    <location>
        <position position="263"/>
    </location>
</feature>
<feature type="binding site" evidence="5">
    <location>
        <position position="335"/>
    </location>
    <ligand>
        <name>Ca(2+)</name>
        <dbReference type="ChEBI" id="CHEBI:29108"/>
    </ligand>
</feature>
<dbReference type="InterPro" id="IPR043147">
    <property type="entry name" value="Penicillin_amidase_A-knob"/>
</dbReference>